<dbReference type="Proteomes" id="UP000044806">
    <property type="component" value="Unassembled WGS sequence"/>
</dbReference>
<dbReference type="EMBL" id="CWOW01000002">
    <property type="protein sequence ID" value="CRZ95766.1"/>
    <property type="molecule type" value="Genomic_DNA"/>
</dbReference>
<accession>A0A655X965</accession>
<evidence type="ECO:0000313" key="1">
    <source>
        <dbReference type="EMBL" id="CRZ95766.1"/>
    </source>
</evidence>
<name>A0A655X965_VIBCL</name>
<proteinExistence type="predicted"/>
<protein>
    <submittedName>
        <fullName evidence="1">Uncharacterized protein</fullName>
    </submittedName>
</protein>
<gene>
    <name evidence="1" type="ORF">ERS013165_00632</name>
</gene>
<organism evidence="1 2">
    <name type="scientific">Vibrio cholerae</name>
    <dbReference type="NCBI Taxonomy" id="666"/>
    <lineage>
        <taxon>Bacteria</taxon>
        <taxon>Pseudomonadati</taxon>
        <taxon>Pseudomonadota</taxon>
        <taxon>Gammaproteobacteria</taxon>
        <taxon>Vibrionales</taxon>
        <taxon>Vibrionaceae</taxon>
        <taxon>Vibrio</taxon>
    </lineage>
</organism>
<dbReference type="AlphaFoldDB" id="A0A655X965"/>
<reference evidence="1 2" key="1">
    <citation type="submission" date="2015-07" db="EMBL/GenBank/DDBJ databases">
        <authorList>
            <consortium name="Pathogen Informatics"/>
        </authorList>
    </citation>
    <scope>NUCLEOTIDE SEQUENCE [LARGE SCALE GENOMIC DNA]</scope>
    <source>
        <strain evidence="1 2">A51</strain>
    </source>
</reference>
<evidence type="ECO:0000313" key="2">
    <source>
        <dbReference type="Proteomes" id="UP000044806"/>
    </source>
</evidence>
<sequence length="104" mass="12124">MHDQLTLFTEFGIVTRLIGFNHIGTIQNVWKSLLLVLLSTIVRLLSTTKQQCQTGERKKTFTHKRGPWFMFAKSMTKSVKLCNWRLINSDYFLLFLTIDKLADS</sequence>